<evidence type="ECO:0000313" key="3">
    <source>
        <dbReference type="EMBL" id="OGF93718.1"/>
    </source>
</evidence>
<feature type="transmembrane region" description="Helical" evidence="1">
    <location>
        <begin position="35"/>
        <end position="55"/>
    </location>
</feature>
<proteinExistence type="predicted"/>
<dbReference type="Pfam" id="PF11127">
    <property type="entry name" value="YgaP-like_TM"/>
    <property type="match status" value="1"/>
</dbReference>
<comment type="caution">
    <text evidence="3">The sequence shown here is derived from an EMBL/GenBank/DDBJ whole genome shotgun (WGS) entry which is preliminary data.</text>
</comment>
<dbReference type="AlphaFoldDB" id="A0A1F5Y0H3"/>
<dbReference type="STRING" id="1798364.A3G54_02130"/>
<organism evidence="3 4">
    <name type="scientific">Candidatus Giovannonibacteria bacterium RIFCSPLOWO2_12_FULL_44_15</name>
    <dbReference type="NCBI Taxonomy" id="1798364"/>
    <lineage>
        <taxon>Bacteria</taxon>
        <taxon>Candidatus Giovannoniibacteriota</taxon>
    </lineage>
</organism>
<keyword evidence="1" id="KW-1133">Transmembrane helix</keyword>
<dbReference type="EMBL" id="MFIQ01000007">
    <property type="protein sequence ID" value="OGF93718.1"/>
    <property type="molecule type" value="Genomic_DNA"/>
</dbReference>
<name>A0A1F5Y0H3_9BACT</name>
<dbReference type="Proteomes" id="UP000178894">
    <property type="component" value="Unassembled WGS sequence"/>
</dbReference>
<gene>
    <name evidence="3" type="ORF">A3G54_02130</name>
</gene>
<accession>A0A1F5Y0H3</accession>
<evidence type="ECO:0000259" key="2">
    <source>
        <dbReference type="Pfam" id="PF11127"/>
    </source>
</evidence>
<evidence type="ECO:0000256" key="1">
    <source>
        <dbReference type="SAM" id="Phobius"/>
    </source>
</evidence>
<feature type="domain" description="Inner membrane protein YgaP-like transmembrane" evidence="2">
    <location>
        <begin position="1"/>
        <end position="63"/>
    </location>
</feature>
<sequence length="66" mass="7785">MSQNLGKLDRILRFALAFWWLSPLAPQFNADWANLLIAIIGWIALVESFLGWCWLHQLFRIDNKNQ</sequence>
<protein>
    <recommendedName>
        <fullName evidence="2">Inner membrane protein YgaP-like transmembrane domain-containing protein</fullName>
    </recommendedName>
</protein>
<keyword evidence="1" id="KW-0812">Transmembrane</keyword>
<reference evidence="3 4" key="1">
    <citation type="journal article" date="2016" name="Nat. Commun.">
        <title>Thousands of microbial genomes shed light on interconnected biogeochemical processes in an aquifer system.</title>
        <authorList>
            <person name="Anantharaman K."/>
            <person name="Brown C.T."/>
            <person name="Hug L.A."/>
            <person name="Sharon I."/>
            <person name="Castelle C.J."/>
            <person name="Probst A.J."/>
            <person name="Thomas B.C."/>
            <person name="Singh A."/>
            <person name="Wilkins M.J."/>
            <person name="Karaoz U."/>
            <person name="Brodie E.L."/>
            <person name="Williams K.H."/>
            <person name="Hubbard S.S."/>
            <person name="Banfield J.F."/>
        </authorList>
    </citation>
    <scope>NUCLEOTIDE SEQUENCE [LARGE SCALE GENOMIC DNA]</scope>
</reference>
<dbReference type="InterPro" id="IPR021309">
    <property type="entry name" value="YgaP-like_TM"/>
</dbReference>
<keyword evidence="1" id="KW-0472">Membrane</keyword>
<evidence type="ECO:0000313" key="4">
    <source>
        <dbReference type="Proteomes" id="UP000178894"/>
    </source>
</evidence>